<proteinExistence type="predicted"/>
<evidence type="ECO:0000313" key="2">
    <source>
        <dbReference type="EMBL" id="MQO09254.1"/>
    </source>
</evidence>
<dbReference type="EMBL" id="VZBZ01000164">
    <property type="protein sequence ID" value="MQN79046.1"/>
    <property type="molecule type" value="Genomic_DNA"/>
</dbReference>
<dbReference type="Proteomes" id="UP000423156">
    <property type="component" value="Unassembled WGS sequence"/>
</dbReference>
<organism evidence="2 3">
    <name type="scientific">Segatella copri</name>
    <dbReference type="NCBI Taxonomy" id="165179"/>
    <lineage>
        <taxon>Bacteria</taxon>
        <taxon>Pseudomonadati</taxon>
        <taxon>Bacteroidota</taxon>
        <taxon>Bacteroidia</taxon>
        <taxon>Bacteroidales</taxon>
        <taxon>Prevotellaceae</taxon>
        <taxon>Segatella</taxon>
    </lineage>
</organism>
<dbReference type="Proteomes" id="UP000405805">
    <property type="component" value="Unassembled WGS sequence"/>
</dbReference>
<accession>A0AA90VEL5</accession>
<protein>
    <submittedName>
        <fullName evidence="2">Uncharacterized protein</fullName>
    </submittedName>
</protein>
<evidence type="ECO:0000313" key="1">
    <source>
        <dbReference type="EMBL" id="MQN79046.1"/>
    </source>
</evidence>
<reference evidence="2" key="2">
    <citation type="submission" date="2022-12" db="EMBL/GenBank/DDBJ databases">
        <title>Distinct polysaccharide growth profiles of human intestinal Prevotella copri isolates.</title>
        <authorList>
            <person name="Fehlner-Peach H."/>
            <person name="Magnabosco C."/>
            <person name="Raghavan V."/>
            <person name="Scher J.U."/>
            <person name="Tett A."/>
            <person name="Cox L.M."/>
            <person name="Gottsegen C."/>
            <person name="Watters A."/>
            <person name="Wiltshire- Gordon J.D."/>
            <person name="Segata N."/>
            <person name="Bonneau R."/>
            <person name="Littman D.R."/>
        </authorList>
    </citation>
    <scope>NUCLEOTIDE SEQUENCE</scope>
    <source>
        <strain evidence="1 4">BU41712</strain>
        <strain evidence="2">IA624</strain>
    </source>
</reference>
<dbReference type="RefSeq" id="WP_153093701.1">
    <property type="nucleotide sequence ID" value="NZ_VZBP01000065.1"/>
</dbReference>
<reference evidence="3" key="1">
    <citation type="submission" date="2019-09" db="EMBL/GenBank/DDBJ databases">
        <title>Distinct polysaccharide growth profiles of human intestinal Prevotella copri isolates.</title>
        <authorList>
            <person name="Fehlner-Peach H."/>
            <person name="Magnabosco C."/>
            <person name="Raghavan V."/>
            <person name="Scher J.U."/>
            <person name="Tett A."/>
            <person name="Cox L.M."/>
            <person name="Gottsegen C."/>
            <person name="Watters A."/>
            <person name="Wiltshire- Gordon J.D."/>
            <person name="Segata N."/>
            <person name="Bonneau R."/>
            <person name="Littman D.R."/>
        </authorList>
    </citation>
    <scope>NUCLEOTIDE SEQUENCE [LARGE SCALE GENOMIC DNA]</scope>
    <source>
        <strain evidence="3">iA624</strain>
    </source>
</reference>
<evidence type="ECO:0000313" key="4">
    <source>
        <dbReference type="Proteomes" id="UP000423156"/>
    </source>
</evidence>
<name>A0AA90VEL5_9BACT</name>
<gene>
    <name evidence="2" type="ORF">F7D57_05840</name>
    <name evidence="1" type="ORF">F7D71_14520</name>
</gene>
<evidence type="ECO:0000313" key="3">
    <source>
        <dbReference type="Proteomes" id="UP000405805"/>
    </source>
</evidence>
<dbReference type="EMBL" id="VZBP01000065">
    <property type="protein sequence ID" value="MQO09254.1"/>
    <property type="molecule type" value="Genomic_DNA"/>
</dbReference>
<dbReference type="AlphaFoldDB" id="A0AA90VEL5"/>
<sequence>MRYKKPKKVTSLVITDRDGMPVYNADTFRDAIRQTRDYVKWLLEELPPDYELRIHGLLDAMYPLEWLTEDAVIKTVTNKP</sequence>
<comment type="caution">
    <text evidence="2">The sequence shown here is derived from an EMBL/GenBank/DDBJ whole genome shotgun (WGS) entry which is preliminary data.</text>
</comment>